<evidence type="ECO:0000313" key="2">
    <source>
        <dbReference type="Proteomes" id="UP000008237"/>
    </source>
</evidence>
<dbReference type="Proteomes" id="UP000008237">
    <property type="component" value="Unassembled WGS sequence"/>
</dbReference>
<protein>
    <submittedName>
        <fullName evidence="1">Uncharacterized protein</fullName>
    </submittedName>
</protein>
<sequence>YWSDENPHVIHKGGFQYRWSINVCAEIIENQV</sequence>
<keyword evidence="2" id="KW-1185">Reference proteome</keyword>
<proteinExistence type="predicted"/>
<organism evidence="2">
    <name type="scientific">Harpegnathos saltator</name>
    <name type="common">Jerdon's jumping ant</name>
    <dbReference type="NCBI Taxonomy" id="610380"/>
    <lineage>
        <taxon>Eukaryota</taxon>
        <taxon>Metazoa</taxon>
        <taxon>Ecdysozoa</taxon>
        <taxon>Arthropoda</taxon>
        <taxon>Hexapoda</taxon>
        <taxon>Insecta</taxon>
        <taxon>Pterygota</taxon>
        <taxon>Neoptera</taxon>
        <taxon>Endopterygota</taxon>
        <taxon>Hymenoptera</taxon>
        <taxon>Apocrita</taxon>
        <taxon>Aculeata</taxon>
        <taxon>Formicoidea</taxon>
        <taxon>Formicidae</taxon>
        <taxon>Ponerinae</taxon>
        <taxon>Ponerini</taxon>
        <taxon>Harpegnathos</taxon>
    </lineage>
</organism>
<accession>E2BCL4</accession>
<gene>
    <name evidence="1" type="ORF">EAI_07414</name>
</gene>
<feature type="non-terminal residue" evidence="1">
    <location>
        <position position="32"/>
    </location>
</feature>
<dbReference type="AlphaFoldDB" id="E2BCL4"/>
<dbReference type="EMBL" id="GL447328">
    <property type="protein sequence ID" value="EFN86564.1"/>
    <property type="molecule type" value="Genomic_DNA"/>
</dbReference>
<reference evidence="1 2" key="1">
    <citation type="journal article" date="2010" name="Science">
        <title>Genomic comparison of the ants Camponotus floridanus and Harpegnathos saltator.</title>
        <authorList>
            <person name="Bonasio R."/>
            <person name="Zhang G."/>
            <person name="Ye C."/>
            <person name="Mutti N.S."/>
            <person name="Fang X."/>
            <person name="Qin N."/>
            <person name="Donahue G."/>
            <person name="Yang P."/>
            <person name="Li Q."/>
            <person name="Li C."/>
            <person name="Zhang P."/>
            <person name="Huang Z."/>
            <person name="Berger S.L."/>
            <person name="Reinberg D."/>
            <person name="Wang J."/>
            <person name="Liebig J."/>
        </authorList>
    </citation>
    <scope>NUCLEOTIDE SEQUENCE [LARGE SCALE GENOMIC DNA]</scope>
    <source>
        <strain evidence="1 2">R22 G/1</strain>
    </source>
</reference>
<dbReference type="InParanoid" id="E2BCL4"/>
<evidence type="ECO:0000313" key="1">
    <source>
        <dbReference type="EMBL" id="EFN86564.1"/>
    </source>
</evidence>
<name>E2BCL4_HARSA</name>
<feature type="non-terminal residue" evidence="1">
    <location>
        <position position="1"/>
    </location>
</feature>